<dbReference type="PANTHER" id="PTHR38925">
    <property type="entry name" value="PROTEIN, PUTATIVE-RELATED"/>
    <property type="match status" value="1"/>
</dbReference>
<reference evidence="3 4" key="1">
    <citation type="journal article" date="2024" name="Plant J.">
        <title>Genome sequences and population genomics reveal climatic adaptation and genomic divergence between two closely related sweetgum species.</title>
        <authorList>
            <person name="Xu W.Q."/>
            <person name="Ren C.Q."/>
            <person name="Zhang X.Y."/>
            <person name="Comes H.P."/>
            <person name="Liu X.H."/>
            <person name="Li Y.G."/>
            <person name="Kettle C.J."/>
            <person name="Jalonen R."/>
            <person name="Gaisberger H."/>
            <person name="Ma Y.Z."/>
            <person name="Qiu Y.X."/>
        </authorList>
    </citation>
    <scope>NUCLEOTIDE SEQUENCE [LARGE SCALE GENOMIC DNA]</scope>
    <source>
        <strain evidence="3">Hangzhou</strain>
    </source>
</reference>
<dbReference type="EMBL" id="JBBPBK010000011">
    <property type="protein sequence ID" value="KAK9275319.1"/>
    <property type="molecule type" value="Genomic_DNA"/>
</dbReference>
<name>A0AAP0WP71_LIQFO</name>
<feature type="signal peptide" evidence="2">
    <location>
        <begin position="1"/>
        <end position="18"/>
    </location>
</feature>
<dbReference type="AlphaFoldDB" id="A0AAP0WP71"/>
<gene>
    <name evidence="3" type="ORF">L1049_022582</name>
</gene>
<keyword evidence="1" id="KW-0812">Transmembrane</keyword>
<evidence type="ECO:0000256" key="2">
    <source>
        <dbReference type="SAM" id="SignalP"/>
    </source>
</evidence>
<accession>A0AAP0WP71</accession>
<sequence length="114" mass="12964">MGLHLVLLAKLNLLSTSSQSLSPMVASLVWPFVLKLTFSFRLIRRTYTDVIYSIRLFSFQMGQIAFDTELGLRNTTRWERALRLVYERVTNAGRSPSPSQSDEDSLHALSMLAL</sequence>
<organism evidence="3 4">
    <name type="scientific">Liquidambar formosana</name>
    <name type="common">Formosan gum</name>
    <dbReference type="NCBI Taxonomy" id="63359"/>
    <lineage>
        <taxon>Eukaryota</taxon>
        <taxon>Viridiplantae</taxon>
        <taxon>Streptophyta</taxon>
        <taxon>Embryophyta</taxon>
        <taxon>Tracheophyta</taxon>
        <taxon>Spermatophyta</taxon>
        <taxon>Magnoliopsida</taxon>
        <taxon>eudicotyledons</taxon>
        <taxon>Gunneridae</taxon>
        <taxon>Pentapetalae</taxon>
        <taxon>Saxifragales</taxon>
        <taxon>Altingiaceae</taxon>
        <taxon>Liquidambar</taxon>
    </lineage>
</organism>
<proteinExistence type="predicted"/>
<evidence type="ECO:0000313" key="4">
    <source>
        <dbReference type="Proteomes" id="UP001415857"/>
    </source>
</evidence>
<evidence type="ECO:0000313" key="3">
    <source>
        <dbReference type="EMBL" id="KAK9275319.1"/>
    </source>
</evidence>
<protein>
    <submittedName>
        <fullName evidence="3">Uncharacterized protein</fullName>
    </submittedName>
</protein>
<keyword evidence="2" id="KW-0732">Signal</keyword>
<evidence type="ECO:0000256" key="1">
    <source>
        <dbReference type="SAM" id="Phobius"/>
    </source>
</evidence>
<keyword evidence="1" id="KW-0472">Membrane</keyword>
<feature type="chain" id="PRO_5043028793" evidence="2">
    <location>
        <begin position="19"/>
        <end position="114"/>
    </location>
</feature>
<keyword evidence="1" id="KW-1133">Transmembrane helix</keyword>
<keyword evidence="4" id="KW-1185">Reference proteome</keyword>
<dbReference type="PANTHER" id="PTHR38925:SF1">
    <property type="entry name" value="PROTEIN, PUTATIVE-RELATED"/>
    <property type="match status" value="1"/>
</dbReference>
<comment type="caution">
    <text evidence="3">The sequence shown here is derived from an EMBL/GenBank/DDBJ whole genome shotgun (WGS) entry which is preliminary data.</text>
</comment>
<dbReference type="Proteomes" id="UP001415857">
    <property type="component" value="Unassembled WGS sequence"/>
</dbReference>
<feature type="transmembrane region" description="Helical" evidence="1">
    <location>
        <begin position="20"/>
        <end position="38"/>
    </location>
</feature>